<evidence type="ECO:0000313" key="1">
    <source>
        <dbReference type="EMBL" id="OYR30145.1"/>
    </source>
</evidence>
<dbReference type="AlphaFoldDB" id="A0A256GSH8"/>
<gene>
    <name evidence="1" type="ORF">CEV34_0302</name>
</gene>
<protein>
    <submittedName>
        <fullName evidence="1">Uncharacterized protein</fullName>
    </submittedName>
</protein>
<comment type="caution">
    <text evidence="1">The sequence shown here is derived from an EMBL/GenBank/DDBJ whole genome shotgun (WGS) entry which is preliminary data.</text>
</comment>
<reference evidence="1 2" key="1">
    <citation type="submission" date="2017-07" db="EMBL/GenBank/DDBJ databases">
        <title>Phylogenetic study on the rhizospheric bacterium Ochrobactrum sp. A44.</title>
        <authorList>
            <person name="Krzyzanowska D.M."/>
            <person name="Ossowicki A."/>
            <person name="Rajewska M."/>
            <person name="Maciag T."/>
            <person name="Kaczynski Z."/>
            <person name="Czerwicka M."/>
            <person name="Jafra S."/>
        </authorList>
    </citation>
    <scope>NUCLEOTIDE SEQUENCE [LARGE SCALE GENOMIC DNA]</scope>
    <source>
        <strain evidence="1 2">CCUG 30717</strain>
    </source>
</reference>
<dbReference type="EMBL" id="NNRM01000006">
    <property type="protein sequence ID" value="OYR30145.1"/>
    <property type="molecule type" value="Genomic_DNA"/>
</dbReference>
<dbReference type="Proteomes" id="UP000216188">
    <property type="component" value="Unassembled WGS sequence"/>
</dbReference>
<sequence>MLPYVFDEVLDTAIFNFRNWQINAESTKPVIIFMTAKV</sequence>
<keyword evidence="2" id="KW-1185">Reference proteome</keyword>
<accession>A0A256GSH8</accession>
<organism evidence="1 2">
    <name type="scientific">Brucella pseudogrignonensis</name>
    <dbReference type="NCBI Taxonomy" id="419475"/>
    <lineage>
        <taxon>Bacteria</taxon>
        <taxon>Pseudomonadati</taxon>
        <taxon>Pseudomonadota</taxon>
        <taxon>Alphaproteobacteria</taxon>
        <taxon>Hyphomicrobiales</taxon>
        <taxon>Brucellaceae</taxon>
        <taxon>Brucella/Ochrobactrum group</taxon>
        <taxon>Brucella</taxon>
    </lineage>
</organism>
<proteinExistence type="predicted"/>
<evidence type="ECO:0000313" key="2">
    <source>
        <dbReference type="Proteomes" id="UP000216188"/>
    </source>
</evidence>
<name>A0A256GSH8_9HYPH</name>